<dbReference type="InterPro" id="IPR053256">
    <property type="entry name" value="Kelch_repeat-containing"/>
</dbReference>
<organism evidence="1">
    <name type="scientific">Marseillevirus LCMAC103</name>
    <dbReference type="NCBI Taxonomy" id="2506604"/>
    <lineage>
        <taxon>Viruses</taxon>
        <taxon>Varidnaviria</taxon>
        <taxon>Bamfordvirae</taxon>
        <taxon>Nucleocytoviricota</taxon>
        <taxon>Megaviricetes</taxon>
        <taxon>Pimascovirales</taxon>
        <taxon>Pimascovirales incertae sedis</taxon>
        <taxon>Marseilleviridae</taxon>
    </lineage>
</organism>
<reference evidence="1" key="1">
    <citation type="journal article" date="2019" name="MBio">
        <title>Virus Genomes from Deep Sea Sediments Expand the Ocean Megavirome and Support Independent Origins of Viral Gigantism.</title>
        <authorList>
            <person name="Backstrom D."/>
            <person name="Yutin N."/>
            <person name="Jorgensen S.L."/>
            <person name="Dharamshi J."/>
            <person name="Homa F."/>
            <person name="Zaremba-Niedwiedzka K."/>
            <person name="Spang A."/>
            <person name="Wolf Y.I."/>
            <person name="Koonin E.V."/>
            <person name="Ettema T.J."/>
        </authorList>
    </citation>
    <scope>NUCLEOTIDE SEQUENCE</scope>
</reference>
<dbReference type="InterPro" id="IPR015915">
    <property type="entry name" value="Kelch-typ_b-propeller"/>
</dbReference>
<evidence type="ECO:0008006" key="2">
    <source>
        <dbReference type="Google" id="ProtNLM"/>
    </source>
</evidence>
<sequence length="362" mass="39196">MSNPSSVPGPREDAKIVFYSVGLGQMAVSVGKWEATSASGPFCHMEAEALRLPGGRLQIFGGFAAFTRVNGPRSALLDEGALRWTRAFGPPLPRDLGRTHAGTAVDAEGTAYVVSGQPGPCCGPATAAAWRLSREGKWAPIAALPEIRYGGTMQYSRVDHALHLVAGTTEDRATVSCDHWVYSLAENVWARGAPIPLGGDHLASVLTGDGRRMYVVGGEHGHAAIRHDQKYVPGSYVAHPFLFRYDVEDRVWTRLADLPRAVHHAENQTLLLPHQDERFIVVVGGSTDGDMLVRHVQVYDRAEDRWTLFENGLPVGLKGGVAWFRPSDQCVYVTGGQTARSARDARPGAVVRTTIRAKLTVS</sequence>
<dbReference type="Gene3D" id="2.120.10.80">
    <property type="entry name" value="Kelch-type beta propeller"/>
    <property type="match status" value="2"/>
</dbReference>
<dbReference type="PANTHER" id="PTHR46773">
    <property type="match status" value="1"/>
</dbReference>
<proteinExistence type="predicted"/>
<dbReference type="PANTHER" id="PTHR46773:SF5">
    <property type="entry name" value="OS04G0487100 PROTEIN"/>
    <property type="match status" value="1"/>
</dbReference>
<protein>
    <recommendedName>
        <fullName evidence="2">Galactose oxidase</fullName>
    </recommendedName>
</protein>
<gene>
    <name evidence="1" type="ORF">LCMAC103_03110</name>
</gene>
<evidence type="ECO:0000313" key="1">
    <source>
        <dbReference type="EMBL" id="QBK86969.1"/>
    </source>
</evidence>
<accession>A0A481YV46</accession>
<dbReference type="EMBL" id="MK500339">
    <property type="protein sequence ID" value="QBK86969.1"/>
    <property type="molecule type" value="Genomic_DNA"/>
</dbReference>
<dbReference type="SUPFAM" id="SSF117281">
    <property type="entry name" value="Kelch motif"/>
    <property type="match status" value="1"/>
</dbReference>
<name>A0A481YV46_9VIRU</name>